<dbReference type="InterPro" id="IPR002586">
    <property type="entry name" value="CobQ/CobB/MinD/ParA_Nub-bd_dom"/>
</dbReference>
<dbReference type="KEGG" id="sna:Snas_1163"/>
<dbReference type="PANTHER" id="PTHR43384:SF6">
    <property type="entry name" value="SEPTUM SITE-DETERMINING PROTEIN MIND HOMOLOG, CHLOROPLASTIC"/>
    <property type="match status" value="1"/>
</dbReference>
<dbReference type="HOGENOM" id="CLU_914287_0_0_11"/>
<reference evidence="4 5" key="1">
    <citation type="journal article" date="2009" name="Stand. Genomic Sci.">
        <title>Complete genome sequence of Stackebrandtia nassauensis type strain (LLR-40K-21).</title>
        <authorList>
            <person name="Munk C."/>
            <person name="Lapidus A."/>
            <person name="Copeland A."/>
            <person name="Jando M."/>
            <person name="Mayilraj S."/>
            <person name="Glavina Del Rio T."/>
            <person name="Nolan M."/>
            <person name="Chen F."/>
            <person name="Lucas S."/>
            <person name="Tice H."/>
            <person name="Cheng J.F."/>
            <person name="Han C."/>
            <person name="Detter J.C."/>
            <person name="Bruce D."/>
            <person name="Goodwin L."/>
            <person name="Chain P."/>
            <person name="Pitluck S."/>
            <person name="Goker M."/>
            <person name="Ovchinikova G."/>
            <person name="Pati A."/>
            <person name="Ivanova N."/>
            <person name="Mavromatis K."/>
            <person name="Chen A."/>
            <person name="Palaniappan K."/>
            <person name="Land M."/>
            <person name="Hauser L."/>
            <person name="Chang Y.J."/>
            <person name="Jeffries C.D."/>
            <person name="Bristow J."/>
            <person name="Eisen J.A."/>
            <person name="Markowitz V."/>
            <person name="Hugenholtz P."/>
            <person name="Kyrpides N.C."/>
            <person name="Klenk H.P."/>
        </authorList>
    </citation>
    <scope>NUCLEOTIDE SEQUENCE [LARGE SCALE GENOMIC DNA]</scope>
    <source>
        <strain evidence="5">DSM 44728 / CIP 108903 / NRRL B-16338 / NBRC 102104 / LLR-40K-21</strain>
    </source>
</reference>
<evidence type="ECO:0000313" key="4">
    <source>
        <dbReference type="EMBL" id="ADD40873.1"/>
    </source>
</evidence>
<protein>
    <recommendedName>
        <fullName evidence="3">CobQ/CobB/MinD/ParA nucleotide binding domain-containing protein</fullName>
    </recommendedName>
</protein>
<dbReference type="OrthoDB" id="4561190at2"/>
<sequence length="305" mass="33463">MLVFATSDKGGTGRSVTSCNLAYRSALRGKNVCYVDYDFGSPTAGAVFGIEVVARGTDAGGLHEYLLGHTPDPHRVNVWDKSERNSIRRRPDTSGDLVLMPGDRGGGEFASSPEIVERCTDLFLRLEEQFDISIVDLSAGRSYAAEIVLGALAAPDMEGVVARWLIHHRWTRQHILAAAGLLDGERGILDIGVQLGHDKRRLRESVRYVRTAVVDPDADDLAGLRAPQVAWLHDCNDSLNKLASREAIGRANTLGDVPLDPVLQWREQILTESDTHTREIANVATVRAFEDLADRLTDDVAWEAL</sequence>
<evidence type="ECO:0000256" key="2">
    <source>
        <dbReference type="ARBA" id="ARBA00022840"/>
    </source>
</evidence>
<keyword evidence="2" id="KW-0067">ATP-binding</keyword>
<accession>D3QB56</accession>
<gene>
    <name evidence="4" type="ordered locus">Snas_1163</name>
</gene>
<dbReference type="GO" id="GO:0005829">
    <property type="term" value="C:cytosol"/>
    <property type="evidence" value="ECO:0007669"/>
    <property type="project" value="TreeGrafter"/>
</dbReference>
<dbReference type="NCBIfam" id="NF040564">
    <property type="entry name" value="SCO2523_fam"/>
    <property type="match status" value="1"/>
</dbReference>
<name>D3QB56_STANL</name>
<dbReference type="PANTHER" id="PTHR43384">
    <property type="entry name" value="SEPTUM SITE-DETERMINING PROTEIN MIND HOMOLOG, CHLOROPLASTIC-RELATED"/>
    <property type="match status" value="1"/>
</dbReference>
<dbReference type="STRING" id="446470.Snas_1163"/>
<dbReference type="Proteomes" id="UP000000844">
    <property type="component" value="Chromosome"/>
</dbReference>
<dbReference type="GO" id="GO:0009898">
    <property type="term" value="C:cytoplasmic side of plasma membrane"/>
    <property type="evidence" value="ECO:0007669"/>
    <property type="project" value="TreeGrafter"/>
</dbReference>
<evidence type="ECO:0000256" key="1">
    <source>
        <dbReference type="ARBA" id="ARBA00022741"/>
    </source>
</evidence>
<dbReference type="AlphaFoldDB" id="D3QB56"/>
<dbReference type="Pfam" id="PF01656">
    <property type="entry name" value="CbiA"/>
    <property type="match status" value="1"/>
</dbReference>
<dbReference type="InterPro" id="IPR027417">
    <property type="entry name" value="P-loop_NTPase"/>
</dbReference>
<dbReference type="EMBL" id="CP001778">
    <property type="protein sequence ID" value="ADD40873.1"/>
    <property type="molecule type" value="Genomic_DNA"/>
</dbReference>
<evidence type="ECO:0000259" key="3">
    <source>
        <dbReference type="Pfam" id="PF01656"/>
    </source>
</evidence>
<keyword evidence="5" id="KW-1185">Reference proteome</keyword>
<dbReference type="SUPFAM" id="SSF52540">
    <property type="entry name" value="P-loop containing nucleoside triphosphate hydrolases"/>
    <property type="match status" value="1"/>
</dbReference>
<keyword evidence="1" id="KW-0547">Nucleotide-binding</keyword>
<organism evidence="4 5">
    <name type="scientific">Stackebrandtia nassauensis (strain DSM 44728 / CIP 108903 / NRRL B-16338 / NBRC 102104 / LLR-40K-21)</name>
    <dbReference type="NCBI Taxonomy" id="446470"/>
    <lineage>
        <taxon>Bacteria</taxon>
        <taxon>Bacillati</taxon>
        <taxon>Actinomycetota</taxon>
        <taxon>Actinomycetes</taxon>
        <taxon>Glycomycetales</taxon>
        <taxon>Glycomycetaceae</taxon>
        <taxon>Stackebrandtia</taxon>
    </lineage>
</organism>
<feature type="domain" description="CobQ/CobB/MinD/ParA nucleotide binding" evidence="3">
    <location>
        <begin position="4"/>
        <end position="51"/>
    </location>
</feature>
<proteinExistence type="predicted"/>
<dbReference type="InterPro" id="IPR050625">
    <property type="entry name" value="ParA/MinD_ATPase"/>
</dbReference>
<evidence type="ECO:0000313" key="5">
    <source>
        <dbReference type="Proteomes" id="UP000000844"/>
    </source>
</evidence>
<dbReference type="eggNOG" id="COG0455">
    <property type="taxonomic scope" value="Bacteria"/>
</dbReference>
<dbReference type="GO" id="GO:0016887">
    <property type="term" value="F:ATP hydrolysis activity"/>
    <property type="evidence" value="ECO:0007669"/>
    <property type="project" value="TreeGrafter"/>
</dbReference>
<dbReference type="Gene3D" id="3.40.50.300">
    <property type="entry name" value="P-loop containing nucleotide triphosphate hydrolases"/>
    <property type="match status" value="1"/>
</dbReference>
<dbReference type="GO" id="GO:0005524">
    <property type="term" value="F:ATP binding"/>
    <property type="evidence" value="ECO:0007669"/>
    <property type="project" value="UniProtKB-KW"/>
</dbReference>
<dbReference type="GO" id="GO:0051782">
    <property type="term" value="P:negative regulation of cell division"/>
    <property type="evidence" value="ECO:0007669"/>
    <property type="project" value="TreeGrafter"/>
</dbReference>
<dbReference type="RefSeq" id="WP_013016444.1">
    <property type="nucleotide sequence ID" value="NC_013947.1"/>
</dbReference>